<sequence>MTATRKTVIGLLVLVVLIALVPLFILQDAEFGGSDDAGSGVVSEITGTEYEPWFTPIFETAINGEIPGEVESLFFCIQTGIGVGIIAFVMGRFVERKKQEEGKTGKKKTK</sequence>
<evidence type="ECO:0000256" key="10">
    <source>
        <dbReference type="HAMAP-Rule" id="MF_00330"/>
    </source>
</evidence>
<keyword evidence="7 10" id="KW-0406">Ion transport</keyword>
<evidence type="ECO:0000256" key="9">
    <source>
        <dbReference type="ARBA" id="ARBA00023285"/>
    </source>
</evidence>
<evidence type="ECO:0000256" key="7">
    <source>
        <dbReference type="ARBA" id="ARBA00023065"/>
    </source>
</evidence>
<reference evidence="12 15" key="2">
    <citation type="submission" date="2019-08" db="EMBL/GenBank/DDBJ databases">
        <title>Isolation and enrichment of carboxydotrophic bacteria from anaerobic sludge for the production of bio-based chemicals from syngas.</title>
        <authorList>
            <person name="Antares A.L."/>
            <person name="Moreira J."/>
            <person name="Diender M."/>
            <person name="Parshina S.N."/>
            <person name="Stams A.J.M."/>
            <person name="Alves M."/>
            <person name="Alves J.I."/>
            <person name="Sousa D.Z."/>
        </authorList>
    </citation>
    <scope>NUCLEOTIDE SEQUENCE [LARGE SCALE GENOMIC DNA]</scope>
    <source>
        <strain evidence="12 15">JM</strain>
    </source>
</reference>
<evidence type="ECO:0000256" key="4">
    <source>
        <dbReference type="ARBA" id="ARBA00022573"/>
    </source>
</evidence>
<keyword evidence="9 10" id="KW-0170">Cobalt</keyword>
<keyword evidence="2 10" id="KW-0813">Transport</keyword>
<protein>
    <recommendedName>
        <fullName evidence="10">Cobalt transport protein CbiN</fullName>
    </recommendedName>
    <alternativeName>
        <fullName evidence="10">Energy-coupling factor transporter probable substrate-capture protein CbiN</fullName>
        <shortName evidence="10">ECF transporter S component CbiN</shortName>
    </alternativeName>
</protein>
<proteinExistence type="inferred from homology"/>
<feature type="transmembrane region" description="Helical" evidence="10">
    <location>
        <begin position="7"/>
        <end position="26"/>
    </location>
</feature>
<accession>A0A1F2PDG4</accession>
<dbReference type="OrthoDB" id="1551318at2"/>
<dbReference type="STRING" id="52694.ACWI_31650"/>
<comment type="similarity">
    <text evidence="10">Belongs to the CbiN family.</text>
</comment>
<comment type="subunit">
    <text evidence="10">Forms an energy-coupling factor (ECF) transporter complex composed of an ATP-binding protein (A component, CbiO), a transmembrane protein (T component, CbiQ) and 2 possible substrate-capture proteins (S components, CbiM and CbiN) of unknown stoichimetry.</text>
</comment>
<evidence type="ECO:0000256" key="5">
    <source>
        <dbReference type="ARBA" id="ARBA00022692"/>
    </source>
</evidence>
<evidence type="ECO:0000313" key="16">
    <source>
        <dbReference type="Proteomes" id="UP001163550"/>
    </source>
</evidence>
<dbReference type="AlphaFoldDB" id="A0A1F2PDG4"/>
<dbReference type="RefSeq" id="WP_070372424.1">
    <property type="nucleotide sequence ID" value="NZ_CABIIK010000028.1"/>
</dbReference>
<organism evidence="11 14">
    <name type="scientific">Acetobacterium wieringae</name>
    <dbReference type="NCBI Taxonomy" id="52694"/>
    <lineage>
        <taxon>Bacteria</taxon>
        <taxon>Bacillati</taxon>
        <taxon>Bacillota</taxon>
        <taxon>Clostridia</taxon>
        <taxon>Eubacteriales</taxon>
        <taxon>Eubacteriaceae</taxon>
        <taxon>Acetobacterium</taxon>
    </lineage>
</organism>
<evidence type="ECO:0000313" key="13">
    <source>
        <dbReference type="EMBL" id="UYO62037.1"/>
    </source>
</evidence>
<name>A0A1F2PDG4_9FIRM</name>
<reference evidence="13" key="3">
    <citation type="submission" date="2021-11" db="EMBL/GenBank/DDBJ databases">
        <title>Isoprene-degrading acetogen.</title>
        <authorList>
            <person name="Yang Y."/>
            <person name="Jin H."/>
            <person name="Yan J."/>
        </authorList>
    </citation>
    <scope>NUCLEOTIDE SEQUENCE</scope>
    <source>
        <strain evidence="13">Berkeley</strain>
    </source>
</reference>
<gene>
    <name evidence="11" type="primary">cbiN_2</name>
    <name evidence="10" type="synonym">cbiN</name>
    <name evidence="11" type="ORF">ACWI_31650</name>
    <name evidence="12" type="ORF">FXB42_03100</name>
    <name evidence="13" type="ORF">LNN31_14780</name>
</gene>
<keyword evidence="16" id="KW-1185">Reference proteome</keyword>
<dbReference type="GO" id="GO:0015087">
    <property type="term" value="F:cobalt ion transmembrane transporter activity"/>
    <property type="evidence" value="ECO:0007669"/>
    <property type="project" value="UniProtKB-UniRule"/>
</dbReference>
<dbReference type="EMBL" id="VSLA01000003">
    <property type="protein sequence ID" value="TYC87871.1"/>
    <property type="molecule type" value="Genomic_DNA"/>
</dbReference>
<keyword evidence="6 10" id="KW-1133">Transmembrane helix</keyword>
<reference evidence="11 14" key="1">
    <citation type="submission" date="2015-09" db="EMBL/GenBank/DDBJ databases">
        <title>Genome sequence of Acetobacterium wieringae DSM 1911.</title>
        <authorList>
            <person name="Poehlein A."/>
            <person name="Bengelsdorf F.R."/>
            <person name="Schiel-Bengelsdorf B."/>
            <person name="Duerre P."/>
            <person name="Daniel R."/>
        </authorList>
    </citation>
    <scope>NUCLEOTIDE SEQUENCE [LARGE SCALE GENOMIC DNA]</scope>
    <source>
        <strain evidence="11 14">DSM 1911</strain>
    </source>
</reference>
<keyword evidence="8 10" id="KW-0472">Membrane</keyword>
<comment type="function">
    <text evidence="10">Part of the energy-coupling factor (ECF) transporter complex CbiMNOQ involved in cobalt import.</text>
</comment>
<dbReference type="PANTHER" id="PTHR38662">
    <property type="entry name" value="COBALT TRANSPORT PROTEIN CBIN"/>
    <property type="match status" value="1"/>
</dbReference>
<evidence type="ECO:0000313" key="12">
    <source>
        <dbReference type="EMBL" id="TYC87871.1"/>
    </source>
</evidence>
<evidence type="ECO:0000256" key="1">
    <source>
        <dbReference type="ARBA" id="ARBA00022426"/>
    </source>
</evidence>
<dbReference type="Proteomes" id="UP000176244">
    <property type="component" value="Unassembled WGS sequence"/>
</dbReference>
<feature type="transmembrane region" description="Helical" evidence="10">
    <location>
        <begin position="72"/>
        <end position="94"/>
    </location>
</feature>
<evidence type="ECO:0000313" key="15">
    <source>
        <dbReference type="Proteomes" id="UP000322619"/>
    </source>
</evidence>
<dbReference type="GO" id="GO:0009236">
    <property type="term" value="P:cobalamin biosynthetic process"/>
    <property type="evidence" value="ECO:0007669"/>
    <property type="project" value="UniProtKB-UniRule"/>
</dbReference>
<comment type="pathway">
    <text evidence="10">Cofactor biosynthesis; adenosylcobalamin biosynthesis.</text>
</comment>
<evidence type="ECO:0000256" key="8">
    <source>
        <dbReference type="ARBA" id="ARBA00023136"/>
    </source>
</evidence>
<dbReference type="Pfam" id="PF02553">
    <property type="entry name" value="CbiN"/>
    <property type="match status" value="1"/>
</dbReference>
<dbReference type="PANTHER" id="PTHR38662:SF1">
    <property type="entry name" value="COBALT TRANSPORT PROTEIN CBIN"/>
    <property type="match status" value="1"/>
</dbReference>
<evidence type="ECO:0000256" key="6">
    <source>
        <dbReference type="ARBA" id="ARBA00022989"/>
    </source>
</evidence>
<evidence type="ECO:0000313" key="11">
    <source>
        <dbReference type="EMBL" id="OFV69308.1"/>
    </source>
</evidence>
<dbReference type="UniPathway" id="UPA00148"/>
<keyword evidence="1 10" id="KW-0171">Cobalt transport</keyword>
<dbReference type="InterPro" id="IPR003705">
    <property type="entry name" value="CbiN"/>
</dbReference>
<keyword evidence="3 10" id="KW-1003">Cell membrane</keyword>
<keyword evidence="5 10" id="KW-0812">Transmembrane</keyword>
<dbReference type="Proteomes" id="UP000322619">
    <property type="component" value="Unassembled WGS sequence"/>
</dbReference>
<evidence type="ECO:0000256" key="3">
    <source>
        <dbReference type="ARBA" id="ARBA00022475"/>
    </source>
</evidence>
<dbReference type="Proteomes" id="UP001163550">
    <property type="component" value="Chromosome"/>
</dbReference>
<evidence type="ECO:0000313" key="14">
    <source>
        <dbReference type="Proteomes" id="UP000176244"/>
    </source>
</evidence>
<dbReference type="EMBL" id="LKEU01000042">
    <property type="protein sequence ID" value="OFV69308.1"/>
    <property type="molecule type" value="Genomic_DNA"/>
</dbReference>
<dbReference type="GO" id="GO:0005886">
    <property type="term" value="C:plasma membrane"/>
    <property type="evidence" value="ECO:0007669"/>
    <property type="project" value="UniProtKB-SubCell"/>
</dbReference>
<keyword evidence="4 10" id="KW-0169">Cobalamin biosynthesis</keyword>
<comment type="subcellular location">
    <subcellularLocation>
        <location evidence="10">Cell membrane</location>
        <topology evidence="10">Multi-pass membrane protein</topology>
    </subcellularLocation>
</comment>
<evidence type="ECO:0000256" key="2">
    <source>
        <dbReference type="ARBA" id="ARBA00022448"/>
    </source>
</evidence>
<dbReference type="EMBL" id="CP087994">
    <property type="protein sequence ID" value="UYO62037.1"/>
    <property type="molecule type" value="Genomic_DNA"/>
</dbReference>
<dbReference type="HAMAP" id="MF_00330">
    <property type="entry name" value="CbiN"/>
    <property type="match status" value="1"/>
</dbReference>